<reference evidence="5" key="1">
    <citation type="submission" date="2016-10" db="EMBL/GenBank/DDBJ databases">
        <authorList>
            <person name="Varghese N."/>
            <person name="Submissions S."/>
        </authorList>
    </citation>
    <scope>NUCLEOTIDE SEQUENCE [LARGE SCALE GENOMIC DNA]</scope>
    <source>
        <strain evidence="5">DSM 28453</strain>
    </source>
</reference>
<dbReference type="InterPro" id="IPR019734">
    <property type="entry name" value="TPR_rpt"/>
</dbReference>
<dbReference type="PANTHER" id="PTHR45831:SF2">
    <property type="entry name" value="LD24721P"/>
    <property type="match status" value="1"/>
</dbReference>
<dbReference type="Proteomes" id="UP000198851">
    <property type="component" value="Unassembled WGS sequence"/>
</dbReference>
<dbReference type="GO" id="GO:0072380">
    <property type="term" value="C:TRC complex"/>
    <property type="evidence" value="ECO:0007669"/>
    <property type="project" value="TreeGrafter"/>
</dbReference>
<dbReference type="PANTHER" id="PTHR45831">
    <property type="entry name" value="LD24721P"/>
    <property type="match status" value="1"/>
</dbReference>
<gene>
    <name evidence="4" type="ORF">SAMN04488036_101101</name>
</gene>
<name>A0A1I4A133_9RHOB</name>
<dbReference type="Gene3D" id="1.25.40.10">
    <property type="entry name" value="Tetratricopeptide repeat domain"/>
    <property type="match status" value="1"/>
</dbReference>
<keyword evidence="5" id="KW-1185">Reference proteome</keyword>
<evidence type="ECO:0000256" key="1">
    <source>
        <dbReference type="ARBA" id="ARBA00022737"/>
    </source>
</evidence>
<keyword evidence="2 3" id="KW-0802">TPR repeat</keyword>
<feature type="repeat" description="TPR" evidence="3">
    <location>
        <begin position="123"/>
        <end position="156"/>
    </location>
</feature>
<evidence type="ECO:0000313" key="5">
    <source>
        <dbReference type="Proteomes" id="UP000198851"/>
    </source>
</evidence>
<accession>A0A1I4A133</accession>
<evidence type="ECO:0000313" key="4">
    <source>
        <dbReference type="EMBL" id="SFK50038.1"/>
    </source>
</evidence>
<proteinExistence type="predicted"/>
<dbReference type="SUPFAM" id="SSF48452">
    <property type="entry name" value="TPR-like"/>
    <property type="match status" value="1"/>
</dbReference>
<evidence type="ECO:0000256" key="2">
    <source>
        <dbReference type="ARBA" id="ARBA00022803"/>
    </source>
</evidence>
<dbReference type="AlphaFoldDB" id="A0A1I4A133"/>
<dbReference type="EMBL" id="FOSZ01000001">
    <property type="protein sequence ID" value="SFK50038.1"/>
    <property type="molecule type" value="Genomic_DNA"/>
</dbReference>
<dbReference type="GO" id="GO:0016020">
    <property type="term" value="C:membrane"/>
    <property type="evidence" value="ECO:0007669"/>
    <property type="project" value="TreeGrafter"/>
</dbReference>
<dbReference type="PROSITE" id="PS50005">
    <property type="entry name" value="TPR"/>
    <property type="match status" value="1"/>
</dbReference>
<dbReference type="Pfam" id="PF14559">
    <property type="entry name" value="TPR_19"/>
    <property type="match status" value="1"/>
</dbReference>
<dbReference type="STRING" id="1280847.SAMN04488036_101101"/>
<dbReference type="GO" id="GO:0060090">
    <property type="term" value="F:molecular adaptor activity"/>
    <property type="evidence" value="ECO:0007669"/>
    <property type="project" value="TreeGrafter"/>
</dbReference>
<keyword evidence="1" id="KW-0677">Repeat</keyword>
<organism evidence="4 5">
    <name type="scientific">Shimia haliotis</name>
    <dbReference type="NCBI Taxonomy" id="1280847"/>
    <lineage>
        <taxon>Bacteria</taxon>
        <taxon>Pseudomonadati</taxon>
        <taxon>Pseudomonadota</taxon>
        <taxon>Alphaproteobacteria</taxon>
        <taxon>Rhodobacterales</taxon>
        <taxon>Roseobacteraceae</taxon>
    </lineage>
</organism>
<dbReference type="SMART" id="SM00028">
    <property type="entry name" value="TPR"/>
    <property type="match status" value="3"/>
</dbReference>
<protein>
    <submittedName>
        <fullName evidence="4">TPR repeat-containing protein</fullName>
    </submittedName>
</protein>
<dbReference type="InterPro" id="IPR011990">
    <property type="entry name" value="TPR-like_helical_dom_sf"/>
</dbReference>
<sequence>MRILGFADTQGILVYVMVNFTSHLKHAVAAFVLTLCLSLPQSGAAQDSETVPQDLAGMMQQLRDAEADAAGSIADRIRREWDKSGSASADFLLRRGEDALESGEYEQAIDHLTALTDHAPDFAAGWALRARTFFEMDQYGRAIGDLEHVIALNPQHFDALMGLAIMLDEMQRPEDAYEAYMQVKAIHPHQAGLSEALERLEREVLGREI</sequence>
<evidence type="ECO:0000256" key="3">
    <source>
        <dbReference type="PROSITE-ProRule" id="PRU00339"/>
    </source>
</evidence>
<dbReference type="GO" id="GO:0006620">
    <property type="term" value="P:post-translational protein targeting to endoplasmic reticulum membrane"/>
    <property type="evidence" value="ECO:0007669"/>
    <property type="project" value="TreeGrafter"/>
</dbReference>
<dbReference type="InterPro" id="IPR047150">
    <property type="entry name" value="SGT"/>
</dbReference>